<reference evidence="1 2" key="1">
    <citation type="submission" date="2024-01" db="EMBL/GenBank/DDBJ databases">
        <title>The complete chloroplast genome sequence of Lithospermum erythrorhizon: insights into the phylogenetic relationship among Boraginaceae species and the maternal lineages of purple gromwells.</title>
        <authorList>
            <person name="Okada T."/>
            <person name="Watanabe K."/>
        </authorList>
    </citation>
    <scope>NUCLEOTIDE SEQUENCE [LARGE SCALE GENOMIC DNA]</scope>
</reference>
<evidence type="ECO:0000313" key="1">
    <source>
        <dbReference type="EMBL" id="GAA0156005.1"/>
    </source>
</evidence>
<dbReference type="Proteomes" id="UP001454036">
    <property type="component" value="Unassembled WGS sequence"/>
</dbReference>
<organism evidence="1 2">
    <name type="scientific">Lithospermum erythrorhizon</name>
    <name type="common">Purple gromwell</name>
    <name type="synonym">Lithospermum officinale var. erythrorhizon</name>
    <dbReference type="NCBI Taxonomy" id="34254"/>
    <lineage>
        <taxon>Eukaryota</taxon>
        <taxon>Viridiplantae</taxon>
        <taxon>Streptophyta</taxon>
        <taxon>Embryophyta</taxon>
        <taxon>Tracheophyta</taxon>
        <taxon>Spermatophyta</taxon>
        <taxon>Magnoliopsida</taxon>
        <taxon>eudicotyledons</taxon>
        <taxon>Gunneridae</taxon>
        <taxon>Pentapetalae</taxon>
        <taxon>asterids</taxon>
        <taxon>lamiids</taxon>
        <taxon>Boraginales</taxon>
        <taxon>Boraginaceae</taxon>
        <taxon>Boraginoideae</taxon>
        <taxon>Lithospermeae</taxon>
        <taxon>Lithospermum</taxon>
    </lineage>
</organism>
<keyword evidence="2" id="KW-1185">Reference proteome</keyword>
<sequence length="66" mass="7469">MIRVLQGEPWLFEGHAIVLGPWEAEKQLDQITLDQLPCWVQIWNLPPSYIDTEIGIAIGGSHWGSN</sequence>
<evidence type="ECO:0000313" key="2">
    <source>
        <dbReference type="Proteomes" id="UP001454036"/>
    </source>
</evidence>
<gene>
    <name evidence="1" type="ORF">LIER_43340</name>
</gene>
<protein>
    <recommendedName>
        <fullName evidence="3">DUF4283 domain-containing protein</fullName>
    </recommendedName>
</protein>
<evidence type="ECO:0008006" key="3">
    <source>
        <dbReference type="Google" id="ProtNLM"/>
    </source>
</evidence>
<dbReference type="AlphaFoldDB" id="A0AAV3Q068"/>
<dbReference type="EMBL" id="BAABME010034430">
    <property type="protein sequence ID" value="GAA0156005.1"/>
    <property type="molecule type" value="Genomic_DNA"/>
</dbReference>
<proteinExistence type="predicted"/>
<comment type="caution">
    <text evidence="1">The sequence shown here is derived from an EMBL/GenBank/DDBJ whole genome shotgun (WGS) entry which is preliminary data.</text>
</comment>
<accession>A0AAV3Q068</accession>
<name>A0AAV3Q068_LITER</name>